<dbReference type="InterPro" id="IPR021398">
    <property type="entry name" value="DUF3037"/>
</dbReference>
<keyword evidence="2" id="KW-1185">Reference proteome</keyword>
<name>A0ABV8G7H7_9ACTN</name>
<dbReference type="RefSeq" id="WP_379529971.1">
    <property type="nucleotide sequence ID" value="NZ_JBHSBI010000011.1"/>
</dbReference>
<sequence length="136" mass="14911">MTWQPEAFDYALLRVIPRIDRGETLNAGVLLYCRARRYLGARIHVDADRLRLLDPATDIAAIEHALRTIAAVCAGDAAAGPPVTLDPGQRFRWLTAPRSTVVQASPTHTGLTIDPDAEVDRLLHLLVLPPTGSRRT</sequence>
<gene>
    <name evidence="1" type="ORF">ACFOY2_22140</name>
</gene>
<dbReference type="Proteomes" id="UP001595851">
    <property type="component" value="Unassembled WGS sequence"/>
</dbReference>
<dbReference type="Pfam" id="PF11236">
    <property type="entry name" value="DUF3037"/>
    <property type="match status" value="1"/>
</dbReference>
<proteinExistence type="predicted"/>
<dbReference type="EMBL" id="JBHSBI010000011">
    <property type="protein sequence ID" value="MFC4009946.1"/>
    <property type="molecule type" value="Genomic_DNA"/>
</dbReference>
<reference evidence="2" key="1">
    <citation type="journal article" date="2019" name="Int. J. Syst. Evol. Microbiol.">
        <title>The Global Catalogue of Microorganisms (GCM) 10K type strain sequencing project: providing services to taxonomists for standard genome sequencing and annotation.</title>
        <authorList>
            <consortium name="The Broad Institute Genomics Platform"/>
            <consortium name="The Broad Institute Genome Sequencing Center for Infectious Disease"/>
            <person name="Wu L."/>
            <person name="Ma J."/>
        </authorList>
    </citation>
    <scope>NUCLEOTIDE SEQUENCE [LARGE SCALE GENOMIC DNA]</scope>
    <source>
        <strain evidence="2">TBRC 1276</strain>
    </source>
</reference>
<protein>
    <submittedName>
        <fullName evidence="1">DUF3037 domain-containing protein</fullName>
    </submittedName>
</protein>
<evidence type="ECO:0000313" key="1">
    <source>
        <dbReference type="EMBL" id="MFC4009946.1"/>
    </source>
</evidence>
<comment type="caution">
    <text evidence="1">The sequence shown here is derived from an EMBL/GenBank/DDBJ whole genome shotgun (WGS) entry which is preliminary data.</text>
</comment>
<evidence type="ECO:0000313" key="2">
    <source>
        <dbReference type="Proteomes" id="UP001595851"/>
    </source>
</evidence>
<accession>A0ABV8G7H7</accession>
<organism evidence="1 2">
    <name type="scientific">Nonomuraea purpurea</name>
    <dbReference type="NCBI Taxonomy" id="1849276"/>
    <lineage>
        <taxon>Bacteria</taxon>
        <taxon>Bacillati</taxon>
        <taxon>Actinomycetota</taxon>
        <taxon>Actinomycetes</taxon>
        <taxon>Streptosporangiales</taxon>
        <taxon>Streptosporangiaceae</taxon>
        <taxon>Nonomuraea</taxon>
    </lineage>
</organism>